<evidence type="ECO:0000256" key="1">
    <source>
        <dbReference type="ARBA" id="ARBA00004651"/>
    </source>
</evidence>
<dbReference type="Proteomes" id="UP000000628">
    <property type="component" value="Chromosome"/>
</dbReference>
<keyword evidence="3" id="KW-1003">Cell membrane</keyword>
<dbReference type="PANTHER" id="PTHR42718:SF47">
    <property type="entry name" value="METHYL VIOLOGEN RESISTANCE PROTEIN SMVA"/>
    <property type="match status" value="1"/>
</dbReference>
<feature type="transmembrane region" description="Helical" evidence="7">
    <location>
        <begin position="269"/>
        <end position="292"/>
    </location>
</feature>
<evidence type="ECO:0000256" key="3">
    <source>
        <dbReference type="ARBA" id="ARBA00022475"/>
    </source>
</evidence>
<evidence type="ECO:0000256" key="7">
    <source>
        <dbReference type="SAM" id="Phobius"/>
    </source>
</evidence>
<feature type="transmembrane region" description="Helical" evidence="7">
    <location>
        <begin position="84"/>
        <end position="101"/>
    </location>
</feature>
<feature type="transmembrane region" description="Helical" evidence="7">
    <location>
        <begin position="304"/>
        <end position="323"/>
    </location>
</feature>
<dbReference type="InterPro" id="IPR011701">
    <property type="entry name" value="MFS"/>
</dbReference>
<comment type="subcellular location">
    <subcellularLocation>
        <location evidence="1">Cell membrane</location>
        <topology evidence="1">Multi-pass membrane protein</topology>
    </subcellularLocation>
</comment>
<feature type="transmembrane region" description="Helical" evidence="7">
    <location>
        <begin position="335"/>
        <end position="354"/>
    </location>
</feature>
<keyword evidence="6 7" id="KW-0472">Membrane</keyword>
<organism evidence="9 10">
    <name type="scientific">Jonesia denitrificans (strain ATCC 14870 / DSM 20603 / BCRC 15368 / CIP 55.134 / JCM 11481 / NBRC 15587 / NCTC 10816 / Prevot 55134)</name>
    <name type="common">Listeria denitrificans</name>
    <dbReference type="NCBI Taxonomy" id="471856"/>
    <lineage>
        <taxon>Bacteria</taxon>
        <taxon>Bacillati</taxon>
        <taxon>Actinomycetota</taxon>
        <taxon>Actinomycetes</taxon>
        <taxon>Micrococcales</taxon>
        <taxon>Jonesiaceae</taxon>
        <taxon>Jonesia</taxon>
    </lineage>
</organism>
<protein>
    <submittedName>
        <fullName evidence="9">Major facilitator superfamily MFS_1</fullName>
    </submittedName>
</protein>
<evidence type="ECO:0000256" key="4">
    <source>
        <dbReference type="ARBA" id="ARBA00022692"/>
    </source>
</evidence>
<dbReference type="GO" id="GO:0022857">
    <property type="term" value="F:transmembrane transporter activity"/>
    <property type="evidence" value="ECO:0007669"/>
    <property type="project" value="InterPro"/>
</dbReference>
<dbReference type="InterPro" id="IPR036259">
    <property type="entry name" value="MFS_trans_sf"/>
</dbReference>
<evidence type="ECO:0000256" key="2">
    <source>
        <dbReference type="ARBA" id="ARBA00022448"/>
    </source>
</evidence>
<feature type="transmembrane region" description="Helical" evidence="7">
    <location>
        <begin position="480"/>
        <end position="498"/>
    </location>
</feature>
<feature type="transmembrane region" description="Helical" evidence="7">
    <location>
        <begin position="53"/>
        <end position="72"/>
    </location>
</feature>
<dbReference type="Gene3D" id="1.20.1250.20">
    <property type="entry name" value="MFS general substrate transporter like domains"/>
    <property type="match status" value="1"/>
</dbReference>
<dbReference type="PROSITE" id="PS50850">
    <property type="entry name" value="MFS"/>
    <property type="match status" value="1"/>
</dbReference>
<dbReference type="eggNOG" id="COG0477">
    <property type="taxonomic scope" value="Bacteria"/>
</dbReference>
<dbReference type="GO" id="GO:0005886">
    <property type="term" value="C:plasma membrane"/>
    <property type="evidence" value="ECO:0007669"/>
    <property type="project" value="UniProtKB-SubCell"/>
</dbReference>
<feature type="transmembrane region" description="Helical" evidence="7">
    <location>
        <begin position="142"/>
        <end position="164"/>
    </location>
</feature>
<feature type="transmembrane region" description="Helical" evidence="7">
    <location>
        <begin position="229"/>
        <end position="249"/>
    </location>
</feature>
<feature type="transmembrane region" description="Helical" evidence="7">
    <location>
        <begin position="204"/>
        <end position="223"/>
    </location>
</feature>
<dbReference type="InterPro" id="IPR020846">
    <property type="entry name" value="MFS_dom"/>
</dbReference>
<dbReference type="SUPFAM" id="SSF103473">
    <property type="entry name" value="MFS general substrate transporter"/>
    <property type="match status" value="1"/>
</dbReference>
<dbReference type="PANTHER" id="PTHR42718">
    <property type="entry name" value="MAJOR FACILITATOR SUPERFAMILY MULTIDRUG TRANSPORTER MFSC"/>
    <property type="match status" value="1"/>
</dbReference>
<evidence type="ECO:0000313" key="10">
    <source>
        <dbReference type="Proteomes" id="UP000000628"/>
    </source>
</evidence>
<keyword evidence="4 7" id="KW-0812">Transmembrane</keyword>
<feature type="domain" description="Major facilitator superfamily (MFS) profile" evidence="8">
    <location>
        <begin position="18"/>
        <end position="503"/>
    </location>
</feature>
<feature type="transmembrane region" description="Helical" evidence="7">
    <location>
        <begin position="360"/>
        <end position="382"/>
    </location>
</feature>
<gene>
    <name evidence="9" type="ordered locus">Jden_0051</name>
</gene>
<keyword evidence="10" id="KW-1185">Reference proteome</keyword>
<evidence type="ECO:0000313" key="9">
    <source>
        <dbReference type="EMBL" id="ACV07728.1"/>
    </source>
</evidence>
<feature type="transmembrane region" description="Helical" evidence="7">
    <location>
        <begin position="113"/>
        <end position="130"/>
    </location>
</feature>
<dbReference type="OrthoDB" id="9781469at2"/>
<dbReference type="CDD" id="cd17321">
    <property type="entry name" value="MFS_MMR_MDR_like"/>
    <property type="match status" value="1"/>
</dbReference>
<proteinExistence type="predicted"/>
<dbReference type="RefSeq" id="WP_012805833.1">
    <property type="nucleotide sequence ID" value="NC_013174.1"/>
</dbReference>
<keyword evidence="2" id="KW-0813">Transport</keyword>
<feature type="transmembrane region" description="Helical" evidence="7">
    <location>
        <begin position="403"/>
        <end position="424"/>
    </location>
</feature>
<evidence type="ECO:0000256" key="6">
    <source>
        <dbReference type="ARBA" id="ARBA00023136"/>
    </source>
</evidence>
<evidence type="ECO:0000259" key="8">
    <source>
        <dbReference type="PROSITE" id="PS50850"/>
    </source>
</evidence>
<dbReference type="HOGENOM" id="CLU_000960_28_2_11"/>
<reference evidence="9 10" key="1">
    <citation type="journal article" date="2009" name="Stand. Genomic Sci.">
        <title>Complete genome sequence of Jonesia denitrificans type strain (Prevot 55134).</title>
        <authorList>
            <person name="Pukall R."/>
            <person name="Gehrich-Schroter G."/>
            <person name="Lapidus A."/>
            <person name="Nolan M."/>
            <person name="Glavina Del Rio T."/>
            <person name="Lucas S."/>
            <person name="Chen F."/>
            <person name="Tice H."/>
            <person name="Pitluck S."/>
            <person name="Cheng J.F."/>
            <person name="Copeland A."/>
            <person name="Saunders E."/>
            <person name="Brettin T."/>
            <person name="Detter J.C."/>
            <person name="Bruce D."/>
            <person name="Goodwin L."/>
            <person name="Pati A."/>
            <person name="Ivanova N."/>
            <person name="Mavromatis K."/>
            <person name="Ovchinnikova G."/>
            <person name="Chen A."/>
            <person name="Palaniappan K."/>
            <person name="Land M."/>
            <person name="Hauser L."/>
            <person name="Chang Y.J."/>
            <person name="Jeffries C.D."/>
            <person name="Chain P."/>
            <person name="Goker M."/>
            <person name="Bristow J."/>
            <person name="Eisen J.A."/>
            <person name="Markowitz V."/>
            <person name="Hugenholtz P."/>
            <person name="Kyrpides N.C."/>
            <person name="Klenk H.P."/>
            <person name="Han C."/>
        </authorList>
    </citation>
    <scope>NUCLEOTIDE SEQUENCE [LARGE SCALE GENOMIC DNA]</scope>
    <source>
        <strain evidence="10">ATCC 14870 / DSM 20603 / BCRC 15368 / CIP 55.134 / JCM 11481 / NBRC 15587 / NCTC 10816 / Prevot 55134</strain>
    </source>
</reference>
<dbReference type="Pfam" id="PF07690">
    <property type="entry name" value="MFS_1"/>
    <property type="match status" value="1"/>
</dbReference>
<dbReference type="Gene3D" id="1.20.1720.10">
    <property type="entry name" value="Multidrug resistance protein D"/>
    <property type="match status" value="1"/>
</dbReference>
<name>C7R550_JONDD</name>
<keyword evidence="5 7" id="KW-1133">Transmembrane helix</keyword>
<dbReference type="AlphaFoldDB" id="C7R550"/>
<feature type="transmembrane region" description="Helical" evidence="7">
    <location>
        <begin position="170"/>
        <end position="192"/>
    </location>
</feature>
<sequence>MTTASTIPAKATTRQWAALAALMIPVLLVSIDNTVLSFALPEISRSLHPTGTQLLWIVDAYPLILAGLLVAMGSLGDRVGRRKLLLIGAIGFGAVSLYAAFSTTPEHLITARALQGLFGATLMPSTLALLRNIFLDDVQRRLAIAIWASGFSAGAALGPIVGGWLLEHYWWGSVFLINAPVLAVLLIAAPLLIPESRDPQPGALDITSMVASVATMFTIVYGIKAAATGDALVAITAILTGSAIGWWFVRRQNRLTSPMLDMALFRNRLFSASVLTNLMAVVAMTGMLFYVAQYVQLVLGYSPFQSGLILLPGLVATVIAGLVAVRLSLHFPLRVLIPTGLALSASGFAVATQLGANTSVWLLIAAFALVGLGLGLAETLTNDAILGSVPPHKAGAASGISETAYELGALLGTAILGSILTAVYRTQFVIPPGVSDTDAEAARQTLGGAVDTAATLPDPLGTELLTHAKEAFALGADTTSFVGLLITATAATMMAIVLRTHKGLAGTPH</sequence>
<dbReference type="KEGG" id="jde:Jden_0051"/>
<evidence type="ECO:0000256" key="5">
    <source>
        <dbReference type="ARBA" id="ARBA00022989"/>
    </source>
</evidence>
<dbReference type="PRINTS" id="PR01036">
    <property type="entry name" value="TCRTETB"/>
</dbReference>
<dbReference type="EMBL" id="CP001706">
    <property type="protein sequence ID" value="ACV07728.1"/>
    <property type="molecule type" value="Genomic_DNA"/>
</dbReference>
<accession>C7R550</accession>